<accession>A0A0M3IR99</accession>
<dbReference type="GO" id="GO:0004730">
    <property type="term" value="F:pseudouridylate synthase activity"/>
    <property type="evidence" value="ECO:0007669"/>
    <property type="project" value="InterPro"/>
</dbReference>
<keyword evidence="2" id="KW-0378">Hydrolase</keyword>
<keyword evidence="3" id="KW-0464">Manganese</keyword>
<proteinExistence type="predicted"/>
<dbReference type="AlphaFoldDB" id="A0A0M3IR99"/>
<evidence type="ECO:0000313" key="7">
    <source>
        <dbReference type="WBParaSite" id="ALUE_0002127701-mRNA-1"/>
    </source>
</evidence>
<dbReference type="GO" id="GO:0046872">
    <property type="term" value="F:metal ion binding"/>
    <property type="evidence" value="ECO:0007669"/>
    <property type="project" value="UniProtKB-KW"/>
</dbReference>
<dbReference type="PANTHER" id="PTHR42909">
    <property type="entry name" value="ZGC:136858"/>
    <property type="match status" value="1"/>
</dbReference>
<dbReference type="GO" id="GO:0005737">
    <property type="term" value="C:cytoplasm"/>
    <property type="evidence" value="ECO:0007669"/>
    <property type="project" value="TreeGrafter"/>
</dbReference>
<dbReference type="Gene3D" id="3.40.1790.10">
    <property type="entry name" value="Indigoidine synthase domain"/>
    <property type="match status" value="2"/>
</dbReference>
<name>A0A0M3IR99_ASCLU</name>
<evidence type="ECO:0000256" key="4">
    <source>
        <dbReference type="ARBA" id="ARBA00023239"/>
    </source>
</evidence>
<keyword evidence="5" id="KW-0326">Glycosidase</keyword>
<dbReference type="WBParaSite" id="ALUE_0002127701-mRNA-1">
    <property type="protein sequence ID" value="ALUE_0002127701-mRNA-1"/>
    <property type="gene ID" value="ALUE_0002127701"/>
</dbReference>
<evidence type="ECO:0000256" key="2">
    <source>
        <dbReference type="ARBA" id="ARBA00022801"/>
    </source>
</evidence>
<dbReference type="GO" id="GO:0016798">
    <property type="term" value="F:hydrolase activity, acting on glycosyl bonds"/>
    <property type="evidence" value="ECO:0007669"/>
    <property type="project" value="UniProtKB-KW"/>
</dbReference>
<dbReference type="Proteomes" id="UP000036681">
    <property type="component" value="Unplaced"/>
</dbReference>
<organism evidence="6 7">
    <name type="scientific">Ascaris lumbricoides</name>
    <name type="common">Giant roundworm</name>
    <dbReference type="NCBI Taxonomy" id="6252"/>
    <lineage>
        <taxon>Eukaryota</taxon>
        <taxon>Metazoa</taxon>
        <taxon>Ecdysozoa</taxon>
        <taxon>Nematoda</taxon>
        <taxon>Chromadorea</taxon>
        <taxon>Rhabditida</taxon>
        <taxon>Spirurina</taxon>
        <taxon>Ascaridomorpha</taxon>
        <taxon>Ascaridoidea</taxon>
        <taxon>Ascarididae</taxon>
        <taxon>Ascaris</taxon>
    </lineage>
</organism>
<dbReference type="InterPro" id="IPR007342">
    <property type="entry name" value="PsuG"/>
</dbReference>
<evidence type="ECO:0000256" key="1">
    <source>
        <dbReference type="ARBA" id="ARBA00022723"/>
    </source>
</evidence>
<evidence type="ECO:0000313" key="6">
    <source>
        <dbReference type="Proteomes" id="UP000036681"/>
    </source>
</evidence>
<keyword evidence="1" id="KW-0479">Metal-binding</keyword>
<keyword evidence="6" id="KW-1185">Reference proteome</keyword>
<dbReference type="Pfam" id="PF04227">
    <property type="entry name" value="Indigoidine_A"/>
    <property type="match status" value="3"/>
</dbReference>
<keyword evidence="4" id="KW-0456">Lyase</keyword>
<dbReference type="InterPro" id="IPR022830">
    <property type="entry name" value="Indigdn_synthA-like"/>
</dbReference>
<evidence type="ECO:0000256" key="3">
    <source>
        <dbReference type="ARBA" id="ARBA00023211"/>
    </source>
</evidence>
<protein>
    <submittedName>
        <fullName evidence="7">Indigoidine synthase A like protein</fullName>
    </submittedName>
</protein>
<evidence type="ECO:0000256" key="5">
    <source>
        <dbReference type="ARBA" id="ARBA00023295"/>
    </source>
</evidence>
<reference evidence="7" key="1">
    <citation type="submission" date="2017-02" db="UniProtKB">
        <authorList>
            <consortium name="WormBaseParasite"/>
        </authorList>
    </citation>
    <scope>IDENTIFICATION</scope>
</reference>
<sequence>MLLSAVRYVARRACSLPPSRLFVSEEVREALNTGRGVVALESTVITHGLPRPQNIAYVSISSVITSEHSYKYSVIKDPDDYLYSNDLIENRLAKNLQKIVRSHNAVPATIALLDGKVHVGLNEQQLHRVADDFDSIKVSKRDIPYALVNTSVSFQNLVGGTTIAATMYLADAVGIRVFATGGLGGVHRGVNESLLFFDFLCFLLITSFDIISDGPKTSVSFQNLVGGTTIAATMYLADAVGIRVFATGGLGGVHRGVNETFDISADLLELASTPVAVVCAGVKSILDIQKTLEYLVNFSNRLFFKFRFFYVHDFFRGF</sequence>
<dbReference type="PANTHER" id="PTHR42909:SF1">
    <property type="entry name" value="CARBOHYDRATE KINASE PFKB DOMAIN-CONTAINING PROTEIN"/>
    <property type="match status" value="1"/>
</dbReference>
<dbReference type="SUPFAM" id="SSF110581">
    <property type="entry name" value="Indigoidine synthase A-like"/>
    <property type="match status" value="3"/>
</dbReference>